<dbReference type="EMBL" id="AFHG01000044">
    <property type="protein sequence ID" value="EGK72007.1"/>
    <property type="molecule type" value="Genomic_DNA"/>
</dbReference>
<name>F5RBZ0_METUF</name>
<accession>F5RBZ0</accession>
<dbReference type="Proteomes" id="UP000005019">
    <property type="component" value="Unassembled WGS sequence"/>
</dbReference>
<evidence type="ECO:0000313" key="2">
    <source>
        <dbReference type="Proteomes" id="UP000005019"/>
    </source>
</evidence>
<dbReference type="AlphaFoldDB" id="F5RBZ0"/>
<evidence type="ECO:0000313" key="1">
    <source>
        <dbReference type="EMBL" id="EGK72007.1"/>
    </source>
</evidence>
<organism evidence="1 2">
    <name type="scientific">Methyloversatilis universalis (strain ATCC BAA-1314 / DSM 25237 / JCM 13912 / CCUG 52030 / FAM5)</name>
    <dbReference type="NCBI Taxonomy" id="1000565"/>
    <lineage>
        <taxon>Bacteria</taxon>
        <taxon>Pseudomonadati</taxon>
        <taxon>Pseudomonadota</taxon>
        <taxon>Betaproteobacteria</taxon>
        <taxon>Nitrosomonadales</taxon>
        <taxon>Sterolibacteriaceae</taxon>
        <taxon>Methyloversatilis</taxon>
    </lineage>
</organism>
<protein>
    <submittedName>
        <fullName evidence="1">Uncharacterized protein</fullName>
    </submittedName>
</protein>
<sequence length="91" mass="9461">MIGRYVLPSDVPSVQHKGCISAADGNHYCFGLTLRGEPVIVGQAMDRTLLITWPELVALAIAQGIDTADQATVDAAQAAIDKAAARPAEGS</sequence>
<reference evidence="1 2" key="1">
    <citation type="journal article" date="2011" name="J. Bacteriol.">
        <title>Genome sequence of Methyloversatilis universalis FAM5T, a methylotrophic representative of the order Rhodocyclales.</title>
        <authorList>
            <person name="Kittichotirat W."/>
            <person name="Good N.M."/>
            <person name="Hall R."/>
            <person name="Bringel F."/>
            <person name="Lajus A."/>
            <person name="Medigue C."/>
            <person name="Smalley N.E."/>
            <person name="Beck D."/>
            <person name="Bumgarner R."/>
            <person name="Vuilleumier S."/>
            <person name="Kalyuzhnaya M.G."/>
        </authorList>
    </citation>
    <scope>NUCLEOTIDE SEQUENCE [LARGE SCALE GENOMIC DNA]</scope>
    <source>
        <strain evidence="2">ATCC BAA-1314 / JCM 13912 / FAM5</strain>
    </source>
</reference>
<comment type="caution">
    <text evidence="1">The sequence shown here is derived from an EMBL/GenBank/DDBJ whole genome shotgun (WGS) entry which is preliminary data.</text>
</comment>
<keyword evidence="2" id="KW-1185">Reference proteome</keyword>
<gene>
    <name evidence="1" type="ORF">METUNv1_01785</name>
</gene>
<proteinExistence type="predicted"/>
<dbReference type="RefSeq" id="WP_008060878.1">
    <property type="nucleotide sequence ID" value="NZ_AFHG01000044.1"/>
</dbReference>
<dbReference type="STRING" id="1000565.METUNv1_01785"/>